<dbReference type="Pfam" id="PF14223">
    <property type="entry name" value="Retrotran_gag_2"/>
    <property type="match status" value="1"/>
</dbReference>
<comment type="caution">
    <text evidence="1">The sequence shown here is derived from an EMBL/GenBank/DDBJ whole genome shotgun (WGS) entry which is preliminary data.</text>
</comment>
<name>A0ABR0NNI3_GOSAR</name>
<sequence>MHTLFCALGLEEYIRVSSYSNAKEIWDKLEVTHEGTSQVKKFKVGILTLNYETFKMKLEEDIMAMSDRFTIIINGLKTYGKIYPNEEFVRKIL</sequence>
<evidence type="ECO:0000313" key="2">
    <source>
        <dbReference type="Proteomes" id="UP001358586"/>
    </source>
</evidence>
<dbReference type="PANTHER" id="PTHR34676">
    <property type="entry name" value="DUF4219 DOMAIN-CONTAINING PROTEIN-RELATED"/>
    <property type="match status" value="1"/>
</dbReference>
<dbReference type="PANTHER" id="PTHR34676:SF8">
    <property type="entry name" value="TRANSMEMBRANE PROTEIN"/>
    <property type="match status" value="1"/>
</dbReference>
<protein>
    <recommendedName>
        <fullName evidence="3">UBN2 domain-containing protein</fullName>
    </recommendedName>
</protein>
<keyword evidence="2" id="KW-1185">Reference proteome</keyword>
<dbReference type="Proteomes" id="UP001358586">
    <property type="component" value="Chromosome 9"/>
</dbReference>
<organism evidence="1 2">
    <name type="scientific">Gossypium arboreum</name>
    <name type="common">Tree cotton</name>
    <name type="synonym">Gossypium nanking</name>
    <dbReference type="NCBI Taxonomy" id="29729"/>
    <lineage>
        <taxon>Eukaryota</taxon>
        <taxon>Viridiplantae</taxon>
        <taxon>Streptophyta</taxon>
        <taxon>Embryophyta</taxon>
        <taxon>Tracheophyta</taxon>
        <taxon>Spermatophyta</taxon>
        <taxon>Magnoliopsida</taxon>
        <taxon>eudicotyledons</taxon>
        <taxon>Gunneridae</taxon>
        <taxon>Pentapetalae</taxon>
        <taxon>rosids</taxon>
        <taxon>malvids</taxon>
        <taxon>Malvales</taxon>
        <taxon>Malvaceae</taxon>
        <taxon>Malvoideae</taxon>
        <taxon>Gossypium</taxon>
    </lineage>
</organism>
<evidence type="ECO:0000313" key="1">
    <source>
        <dbReference type="EMBL" id="KAK5802887.1"/>
    </source>
</evidence>
<evidence type="ECO:0008006" key="3">
    <source>
        <dbReference type="Google" id="ProtNLM"/>
    </source>
</evidence>
<proteinExistence type="predicted"/>
<accession>A0ABR0NNI3</accession>
<reference evidence="1 2" key="1">
    <citation type="submission" date="2023-03" db="EMBL/GenBank/DDBJ databases">
        <title>WGS of Gossypium arboreum.</title>
        <authorList>
            <person name="Yu D."/>
        </authorList>
    </citation>
    <scope>NUCLEOTIDE SEQUENCE [LARGE SCALE GENOMIC DNA]</scope>
    <source>
        <tissue evidence="1">Leaf</tissue>
    </source>
</reference>
<dbReference type="EMBL" id="JARKNE010000009">
    <property type="protein sequence ID" value="KAK5802887.1"/>
    <property type="molecule type" value="Genomic_DNA"/>
</dbReference>
<gene>
    <name evidence="1" type="ORF">PVK06_030515</name>
</gene>